<protein>
    <submittedName>
        <fullName evidence="1">Uncharacterized protein</fullName>
    </submittedName>
</protein>
<reference evidence="1 2" key="1">
    <citation type="submission" date="2023-12" db="EMBL/GenBank/DDBJ databases">
        <title>Baltic Sea Cyanobacteria.</title>
        <authorList>
            <person name="Delbaje E."/>
            <person name="Fewer D.P."/>
            <person name="Shishido T.K."/>
        </authorList>
    </citation>
    <scope>NUCLEOTIDE SEQUENCE [LARGE SCALE GENOMIC DNA]</scope>
    <source>
        <strain evidence="1 2">CCNP 1315</strain>
    </source>
</reference>
<proteinExistence type="predicted"/>
<name>A0ABU5TXH1_9CYAN</name>
<keyword evidence="2" id="KW-1185">Reference proteome</keyword>
<evidence type="ECO:0000313" key="2">
    <source>
        <dbReference type="Proteomes" id="UP001301728"/>
    </source>
</evidence>
<dbReference type="RefSeq" id="WP_323219677.1">
    <property type="nucleotide sequence ID" value="NZ_JAYGHT010000051.1"/>
</dbReference>
<dbReference type="Proteomes" id="UP001301728">
    <property type="component" value="Unassembled WGS sequence"/>
</dbReference>
<dbReference type="EMBL" id="JAYGHT010000051">
    <property type="protein sequence ID" value="MEA5519639.1"/>
    <property type="molecule type" value="Genomic_DNA"/>
</dbReference>
<comment type="caution">
    <text evidence="1">The sequence shown here is derived from an EMBL/GenBank/DDBJ whole genome shotgun (WGS) entry which is preliminary data.</text>
</comment>
<accession>A0ABU5TXH1</accession>
<gene>
    <name evidence="1" type="ORF">VB854_11870</name>
</gene>
<evidence type="ECO:0000313" key="1">
    <source>
        <dbReference type="EMBL" id="MEA5519639.1"/>
    </source>
</evidence>
<organism evidence="1 2">
    <name type="scientific">Limnoraphis robusta CCNP1315</name>
    <dbReference type="NCBI Taxonomy" id="3110306"/>
    <lineage>
        <taxon>Bacteria</taxon>
        <taxon>Bacillati</taxon>
        <taxon>Cyanobacteriota</taxon>
        <taxon>Cyanophyceae</taxon>
        <taxon>Oscillatoriophycideae</taxon>
        <taxon>Oscillatoriales</taxon>
        <taxon>Sirenicapillariaceae</taxon>
        <taxon>Limnoraphis</taxon>
    </lineage>
</organism>
<sequence length="43" mass="4552">MSKLTVASVWAGKSLPVCHAHGSLGSVQNSLTQGRNFPFLLLV</sequence>